<dbReference type="Gene3D" id="2.170.130.30">
    <property type="match status" value="1"/>
</dbReference>
<evidence type="ECO:0000256" key="15">
    <source>
        <dbReference type="PIRSR" id="PIRSR602157-1"/>
    </source>
</evidence>
<protein>
    <recommendedName>
        <fullName evidence="13">Transcobalamin-2</fullName>
    </recommendedName>
    <alternativeName>
        <fullName evidence="14">Transcobalamin II</fullName>
    </alternativeName>
</protein>
<dbReference type="GO" id="GO:0006824">
    <property type="term" value="P:cobalt ion transport"/>
    <property type="evidence" value="ECO:0007669"/>
    <property type="project" value="UniProtKB-KW"/>
</dbReference>
<dbReference type="Ensembl" id="ENSCCNT00000038528.1">
    <property type="protein sequence ID" value="ENSCCNP00000030586.1"/>
    <property type="gene ID" value="ENSCCNG00000029260.1"/>
</dbReference>
<keyword evidence="3" id="KW-0171">Cobalt transport</keyword>
<evidence type="ECO:0000256" key="4">
    <source>
        <dbReference type="ARBA" id="ARBA00022448"/>
    </source>
</evidence>
<dbReference type="PANTHER" id="PTHR10559">
    <property type="entry name" value="TRANSCOBALAMIN-1/GASTRIC INTRINSIC FACTOR"/>
    <property type="match status" value="1"/>
</dbReference>
<dbReference type="Gene3D" id="1.50.10.20">
    <property type="match status" value="1"/>
</dbReference>
<feature type="region of interest" description="Disordered" evidence="16">
    <location>
        <begin position="27"/>
        <end position="50"/>
    </location>
</feature>
<evidence type="ECO:0000256" key="5">
    <source>
        <dbReference type="ARBA" id="ARBA00022525"/>
    </source>
</evidence>
<feature type="binding site" evidence="15">
    <location>
        <begin position="350"/>
        <end position="352"/>
    </location>
    <ligand>
        <name>cyanocob(III)alamin</name>
        <dbReference type="ChEBI" id="CHEBI:17439"/>
    </ligand>
</feature>
<dbReference type="PANTHER" id="PTHR10559:SF14">
    <property type="entry name" value="TRANSCOBALAMIN-2"/>
    <property type="match status" value="1"/>
</dbReference>
<keyword evidence="9" id="KW-1015">Disulfide bond</keyword>
<keyword evidence="5" id="KW-0964">Secreted</keyword>
<keyword evidence="6" id="KW-0479">Metal-binding</keyword>
<evidence type="ECO:0000256" key="2">
    <source>
        <dbReference type="ARBA" id="ARBA00006449"/>
    </source>
</evidence>
<evidence type="ECO:0000313" key="17">
    <source>
        <dbReference type="Ensembl" id="ENSCCNP00000030586.1"/>
    </source>
</evidence>
<organism evidence="17">
    <name type="scientific">Castor canadensis</name>
    <name type="common">American beaver</name>
    <dbReference type="NCBI Taxonomy" id="51338"/>
    <lineage>
        <taxon>Eukaryota</taxon>
        <taxon>Metazoa</taxon>
        <taxon>Chordata</taxon>
        <taxon>Craniata</taxon>
        <taxon>Vertebrata</taxon>
        <taxon>Euteleostomi</taxon>
        <taxon>Mammalia</taxon>
        <taxon>Eutheria</taxon>
        <taxon>Euarchontoglires</taxon>
        <taxon>Glires</taxon>
        <taxon>Rodentia</taxon>
        <taxon>Castorimorpha</taxon>
        <taxon>Castoridae</taxon>
        <taxon>Castor</taxon>
    </lineage>
</organism>
<evidence type="ECO:0000256" key="12">
    <source>
        <dbReference type="ARBA" id="ARBA00038518"/>
    </source>
</evidence>
<dbReference type="GO" id="GO:0046872">
    <property type="term" value="F:metal ion binding"/>
    <property type="evidence" value="ECO:0007669"/>
    <property type="project" value="UniProtKB-KW"/>
</dbReference>
<dbReference type="InterPro" id="IPR051588">
    <property type="entry name" value="Cobalamin_Transport"/>
</dbReference>
<evidence type="ECO:0000256" key="6">
    <source>
        <dbReference type="ARBA" id="ARBA00022723"/>
    </source>
</evidence>
<evidence type="ECO:0000256" key="10">
    <source>
        <dbReference type="ARBA" id="ARBA00023285"/>
    </source>
</evidence>
<evidence type="ECO:0000256" key="13">
    <source>
        <dbReference type="ARBA" id="ARBA00040958"/>
    </source>
</evidence>
<accession>A0A8C0XRJ2</accession>
<sequence>MTMTTVSARPGRPWVSWLSTSWPSGPTVSSSGAAKGTSWCRSSSGSWRMRRRPSGTITVANPTAAITNMASASSPYASTRSGSTTAWWASSCTLWSTTTSTRATCLWTPWPWLAWPAPVWSAWTSTLRCVNGSPRPWGQCGGRSCWPRPPRATLAMSTVPRWHCRWDRRHGHLGGHRRVGQPEGRTPVLAAVPPSPCPCHLSQLLRASSPEPGAELGTVCLKAGTALLASIKEGAFQNVLMISQLLPVLNRKTYLDLIHPECQAPRVMLVAPPEDPAPIHDPATISVTLKVNSVLPPYKQAIAMPAGSSLEDVLKKAQKLGGFTYGTQASLSGPYLTSVKGKPAGHREFWQLLRDPDTPLQQGIADYRPQDGETVELRLVSW</sequence>
<evidence type="ECO:0000256" key="7">
    <source>
        <dbReference type="ARBA" id="ARBA00022729"/>
    </source>
</evidence>
<evidence type="ECO:0000256" key="8">
    <source>
        <dbReference type="ARBA" id="ARBA00023065"/>
    </source>
</evidence>
<keyword evidence="8" id="KW-0406">Ion transport</keyword>
<comment type="subcellular location">
    <subcellularLocation>
        <location evidence="1">Secreted</location>
    </subcellularLocation>
</comment>
<evidence type="ECO:0000256" key="14">
    <source>
        <dbReference type="ARBA" id="ARBA00041463"/>
    </source>
</evidence>
<proteinExistence type="inferred from homology"/>
<name>A0A8C0XRJ2_CASCN</name>
<dbReference type="AlphaFoldDB" id="A0A8C0XRJ2"/>
<gene>
    <name evidence="17" type="primary">Tcn2</name>
</gene>
<feature type="binding site" evidence="15">
    <location>
        <position position="360"/>
    </location>
    <ligand>
        <name>cyanocob(III)alamin</name>
        <dbReference type="ChEBI" id="CHEBI:17439"/>
    </ligand>
</feature>
<feature type="binding site" evidence="15">
    <location>
        <begin position="335"/>
        <end position="336"/>
    </location>
    <ligand>
        <name>cyanocob(III)alamin</name>
        <dbReference type="ChEBI" id="CHEBI:17439"/>
    </ligand>
</feature>
<dbReference type="GO" id="GO:0015889">
    <property type="term" value="P:cobalamin transport"/>
    <property type="evidence" value="ECO:0007669"/>
    <property type="project" value="InterPro"/>
</dbReference>
<keyword evidence="10 15" id="KW-0170">Cobalt</keyword>
<evidence type="ECO:0000256" key="3">
    <source>
        <dbReference type="ARBA" id="ARBA00022426"/>
    </source>
</evidence>
<comment type="function">
    <text evidence="11">Primary vitamin B12-binding and transport protein. Delivers cobalamin to cells.</text>
</comment>
<keyword evidence="4" id="KW-0813">Transport</keyword>
<evidence type="ECO:0000256" key="16">
    <source>
        <dbReference type="SAM" id="MobiDB-lite"/>
    </source>
</evidence>
<evidence type="ECO:0000256" key="9">
    <source>
        <dbReference type="ARBA" id="ARBA00023157"/>
    </source>
</evidence>
<comment type="subunit">
    <text evidence="12">Interacts with CD320 (via LDL-receptor class A domains).</text>
</comment>
<feature type="binding site" evidence="15">
    <location>
        <position position="244"/>
    </location>
    <ligand>
        <name>cyanocob(III)alamin</name>
        <dbReference type="ChEBI" id="CHEBI:17439"/>
    </ligand>
</feature>
<reference evidence="17" key="1">
    <citation type="submission" date="2023-09" db="UniProtKB">
        <authorList>
            <consortium name="Ensembl"/>
        </authorList>
    </citation>
    <scope>IDENTIFICATION</scope>
</reference>
<dbReference type="GO" id="GO:0005615">
    <property type="term" value="C:extracellular space"/>
    <property type="evidence" value="ECO:0007669"/>
    <property type="project" value="TreeGrafter"/>
</dbReference>
<comment type="similarity">
    <text evidence="2">Belongs to the eukaryotic cobalamin transport proteins family.</text>
</comment>
<evidence type="ECO:0000256" key="1">
    <source>
        <dbReference type="ARBA" id="ARBA00004613"/>
    </source>
</evidence>
<keyword evidence="7" id="KW-0732">Signal</keyword>
<evidence type="ECO:0000256" key="11">
    <source>
        <dbReference type="ARBA" id="ARBA00037184"/>
    </source>
</evidence>
<dbReference type="InterPro" id="IPR002157">
    <property type="entry name" value="Cbl-bd_prot"/>
</dbReference>
<dbReference type="GO" id="GO:0031419">
    <property type="term" value="F:cobalamin binding"/>
    <property type="evidence" value="ECO:0007669"/>
    <property type="project" value="InterPro"/>
</dbReference>
<feature type="binding site" evidence="15">
    <location>
        <position position="382"/>
    </location>
    <ligand>
        <name>cyanocob(III)alamin</name>
        <dbReference type="ChEBI" id="CHEBI:17439"/>
    </ligand>
</feature>
<dbReference type="Pfam" id="PF01122">
    <property type="entry name" value="Cobalamin_bind"/>
    <property type="match status" value="1"/>
</dbReference>